<sequence>MLEAVQILARSVYNPQVASKREIKLMPKIPLSTHQDRDAAYTQIVDFVLDKIDLIKIKYELLRKQLKIQALEKLLRDKGLID</sequence>
<dbReference type="Proteomes" id="UP000255291">
    <property type="component" value="Unassembled WGS sequence"/>
</dbReference>
<name>A0ABD7GNY1_9ENTR</name>
<gene>
    <name evidence="1" type="ORF">DXF87_26075</name>
</gene>
<accession>A0ABD7GNY1</accession>
<dbReference type="EMBL" id="QRBW01000325">
    <property type="protein sequence ID" value="RDT52389.1"/>
    <property type="molecule type" value="Genomic_DNA"/>
</dbReference>
<comment type="caution">
    <text evidence="1">The sequence shown here is derived from an EMBL/GenBank/DDBJ whole genome shotgun (WGS) entry which is preliminary data.</text>
</comment>
<dbReference type="AlphaFoldDB" id="A0ABD7GNY1"/>
<proteinExistence type="predicted"/>
<evidence type="ECO:0000313" key="2">
    <source>
        <dbReference type="Proteomes" id="UP000255291"/>
    </source>
</evidence>
<organism evidence="1 2">
    <name type="scientific">Enterobacter roggenkampii</name>
    <dbReference type="NCBI Taxonomy" id="1812935"/>
    <lineage>
        <taxon>Bacteria</taxon>
        <taxon>Pseudomonadati</taxon>
        <taxon>Pseudomonadota</taxon>
        <taxon>Gammaproteobacteria</taxon>
        <taxon>Enterobacterales</taxon>
        <taxon>Enterobacteriaceae</taxon>
        <taxon>Enterobacter</taxon>
        <taxon>Enterobacter cloacae complex</taxon>
    </lineage>
</organism>
<reference evidence="1 2" key="1">
    <citation type="submission" date="2018-07" db="EMBL/GenBank/DDBJ databases">
        <title>The use of a cohorting ward and systematic surveillance cultures for the control of a Klebsiella pneumoniae carbapenemase (KPC)-producing Enterobacteriaceae outbreak.</title>
        <authorList>
            <person name="Doi Y."/>
        </authorList>
    </citation>
    <scope>NUCLEOTIDE SEQUENCE [LARGE SCALE GENOMIC DNA]</scope>
    <source>
        <strain evidence="1 2">1-RC-17-04017</strain>
    </source>
</reference>
<protein>
    <submittedName>
        <fullName evidence="1">Uncharacterized protein</fullName>
    </submittedName>
</protein>
<evidence type="ECO:0000313" key="1">
    <source>
        <dbReference type="EMBL" id="RDT52389.1"/>
    </source>
</evidence>
<dbReference type="RefSeq" id="WP_115485344.1">
    <property type="nucleotide sequence ID" value="NZ_QRBW01000325.1"/>
</dbReference>